<dbReference type="InterPro" id="IPR006311">
    <property type="entry name" value="TAT_signal"/>
</dbReference>
<name>A0ABD5NQH3_9EURY</name>
<evidence type="ECO:0000256" key="1">
    <source>
        <dbReference type="SAM" id="MobiDB-lite"/>
    </source>
</evidence>
<dbReference type="Proteomes" id="UP001595846">
    <property type="component" value="Unassembled WGS sequence"/>
</dbReference>
<protein>
    <submittedName>
        <fullName evidence="2">Uncharacterized protein</fullName>
    </submittedName>
</protein>
<dbReference type="EMBL" id="JBHSAQ010000011">
    <property type="protein sequence ID" value="MFC3959261.1"/>
    <property type="molecule type" value="Genomic_DNA"/>
</dbReference>
<reference evidence="2 3" key="1">
    <citation type="journal article" date="2019" name="Int. J. Syst. Evol. Microbiol.">
        <title>The Global Catalogue of Microorganisms (GCM) 10K type strain sequencing project: providing services to taxonomists for standard genome sequencing and annotation.</title>
        <authorList>
            <consortium name="The Broad Institute Genomics Platform"/>
            <consortium name="The Broad Institute Genome Sequencing Center for Infectious Disease"/>
            <person name="Wu L."/>
            <person name="Ma J."/>
        </authorList>
    </citation>
    <scope>NUCLEOTIDE SEQUENCE [LARGE SCALE GENOMIC DNA]</scope>
    <source>
        <strain evidence="2 3">IBRC-M 10256</strain>
    </source>
</reference>
<sequence>MVDTNSPSTVNRRRVLGAIASSGAAIATIGTTTGSERSSSRSQTSGPFTSCSSWEHRDPFCPASNDSSTTVTSGDDEVCWYEDECRYDGWYTKECCYHPPQLEQDSDQTIEWIVGGEYEVNLNTLFAQSSEWYAVDPVGGSSYWGVECIVHSGVTMVKADSGDDAYWLDEFDTTVSIGNAAADLYTYQNPNDANDWVGATEDLDQYQEYDVSDMAGETTSYLLGWVPYLGQGTATADYLGSMHNMLTDEPETGVSIDFSYDLDARPQFSPWIRFALKQMDAGQTETVEVTEGGRPGNWGTNCSLTMTAPYQEPNSFGSMTSSRLEHQGVRRVSAGDIRKNPSNYPIAPRSHLDDDTEIYLRK</sequence>
<dbReference type="AlphaFoldDB" id="A0ABD5NQH3"/>
<feature type="region of interest" description="Disordered" evidence="1">
    <location>
        <begin position="30"/>
        <end position="52"/>
    </location>
</feature>
<accession>A0ABD5NQH3</accession>
<dbReference type="PROSITE" id="PS51318">
    <property type="entry name" value="TAT"/>
    <property type="match status" value="1"/>
</dbReference>
<comment type="caution">
    <text evidence="2">The sequence shown here is derived from an EMBL/GenBank/DDBJ whole genome shotgun (WGS) entry which is preliminary data.</text>
</comment>
<keyword evidence="3" id="KW-1185">Reference proteome</keyword>
<dbReference type="RefSeq" id="WP_256532808.1">
    <property type="nucleotide sequence ID" value="NZ_CP101824.1"/>
</dbReference>
<evidence type="ECO:0000313" key="2">
    <source>
        <dbReference type="EMBL" id="MFC3959261.1"/>
    </source>
</evidence>
<evidence type="ECO:0000313" key="3">
    <source>
        <dbReference type="Proteomes" id="UP001595846"/>
    </source>
</evidence>
<gene>
    <name evidence="2" type="ORF">ACFOUR_12925</name>
</gene>
<proteinExistence type="predicted"/>
<dbReference type="GeneID" id="73901915"/>
<organism evidence="2 3">
    <name type="scientific">Halovivax cerinus</name>
    <dbReference type="NCBI Taxonomy" id="1487865"/>
    <lineage>
        <taxon>Archaea</taxon>
        <taxon>Methanobacteriati</taxon>
        <taxon>Methanobacteriota</taxon>
        <taxon>Stenosarchaea group</taxon>
        <taxon>Halobacteria</taxon>
        <taxon>Halobacteriales</taxon>
        <taxon>Natrialbaceae</taxon>
        <taxon>Halovivax</taxon>
    </lineage>
</organism>
<feature type="compositionally biased region" description="Low complexity" evidence="1">
    <location>
        <begin position="30"/>
        <end position="50"/>
    </location>
</feature>